<name>B3PGJ7_CELJU</name>
<gene>
    <name evidence="1" type="ordered locus">CJA_1847</name>
</gene>
<dbReference type="EMBL" id="CP000934">
    <property type="protein sequence ID" value="ACE83449.1"/>
    <property type="molecule type" value="Genomic_DNA"/>
</dbReference>
<accession>B3PGJ7</accession>
<dbReference type="eggNOG" id="ENOG5032UH6">
    <property type="taxonomic scope" value="Bacteria"/>
</dbReference>
<evidence type="ECO:0000313" key="1">
    <source>
        <dbReference type="EMBL" id="ACE83449.1"/>
    </source>
</evidence>
<dbReference type="Proteomes" id="UP000001036">
    <property type="component" value="Chromosome"/>
</dbReference>
<dbReference type="KEGG" id="cja:CJA_1847"/>
<proteinExistence type="predicted"/>
<evidence type="ECO:0000313" key="2">
    <source>
        <dbReference type="Proteomes" id="UP000001036"/>
    </source>
</evidence>
<sequence length="191" mass="21770">MARNSRHGAPISIMKSLTVKSGLMTVLSRLEGREFTVDDLTETYIKDPLSLHQSKKAARQFVYRNMLRLISAGDMTRVVVDSGWPLYRLTAQFFKRVPPSETPLAITPEIQVESPPKEDPRQPLQERLRRHKLEMLSAMGETEEYDAICAEMPELRDEIQPLYNESRDKCSKLLGRVKALESLLARETGSP</sequence>
<reference evidence="1 2" key="1">
    <citation type="journal article" date="2008" name="J. Bacteriol.">
        <title>Insights into plant cell wall degradation from the genome sequence of the soil bacterium Cellvibrio japonicus.</title>
        <authorList>
            <person name="Deboy R.T."/>
            <person name="Mongodin E.F."/>
            <person name="Fouts D.E."/>
            <person name="Tailford L.E."/>
            <person name="Khouri H."/>
            <person name="Emerson J.B."/>
            <person name="Mohamoud Y."/>
            <person name="Watkins K."/>
            <person name="Henrissat B."/>
            <person name="Gilbert H.J."/>
            <person name="Nelson K.E."/>
        </authorList>
    </citation>
    <scope>NUCLEOTIDE SEQUENCE [LARGE SCALE GENOMIC DNA]</scope>
    <source>
        <strain evidence="1 2">Ueda107</strain>
    </source>
</reference>
<dbReference type="STRING" id="498211.CJA_1847"/>
<keyword evidence="2" id="KW-1185">Reference proteome</keyword>
<evidence type="ECO:0008006" key="3">
    <source>
        <dbReference type="Google" id="ProtNLM"/>
    </source>
</evidence>
<dbReference type="AlphaFoldDB" id="B3PGJ7"/>
<dbReference type="HOGENOM" id="CLU_122379_1_1_6"/>
<organism evidence="1 2">
    <name type="scientific">Cellvibrio japonicus (strain Ueda107)</name>
    <name type="common">Pseudomonas fluorescens subsp. cellulosa</name>
    <dbReference type="NCBI Taxonomy" id="498211"/>
    <lineage>
        <taxon>Bacteria</taxon>
        <taxon>Pseudomonadati</taxon>
        <taxon>Pseudomonadota</taxon>
        <taxon>Gammaproteobacteria</taxon>
        <taxon>Cellvibrionales</taxon>
        <taxon>Cellvibrionaceae</taxon>
        <taxon>Cellvibrio</taxon>
    </lineage>
</organism>
<protein>
    <recommendedName>
        <fullName evidence="3">Response regulator</fullName>
    </recommendedName>
</protein>